<dbReference type="GO" id="GO:0071111">
    <property type="term" value="F:cyclic-guanylate-specific phosphodiesterase activity"/>
    <property type="evidence" value="ECO:0007669"/>
    <property type="project" value="InterPro"/>
</dbReference>
<keyword evidence="1" id="KW-1133">Transmembrane helix</keyword>
<dbReference type="Pfam" id="PF00563">
    <property type="entry name" value="EAL"/>
    <property type="match status" value="1"/>
</dbReference>
<dbReference type="InterPro" id="IPR029787">
    <property type="entry name" value="Nucleotide_cyclase"/>
</dbReference>
<dbReference type="InterPro" id="IPR043128">
    <property type="entry name" value="Rev_trsase/Diguanyl_cyclase"/>
</dbReference>
<accession>A0A8J3P5K1</accession>
<dbReference type="InterPro" id="IPR001633">
    <property type="entry name" value="EAL_dom"/>
</dbReference>
<dbReference type="CDD" id="cd01949">
    <property type="entry name" value="GGDEF"/>
    <property type="match status" value="1"/>
</dbReference>
<protein>
    <recommendedName>
        <fullName evidence="6">Diguanylate cyclase/phosphodiesterase</fullName>
    </recommendedName>
</protein>
<feature type="domain" description="EAL" evidence="2">
    <location>
        <begin position="581"/>
        <end position="835"/>
    </location>
</feature>
<dbReference type="SUPFAM" id="SSF55073">
    <property type="entry name" value="Nucleotide cyclase"/>
    <property type="match status" value="1"/>
</dbReference>
<evidence type="ECO:0000259" key="3">
    <source>
        <dbReference type="PROSITE" id="PS50887"/>
    </source>
</evidence>
<feature type="domain" description="GGDEF" evidence="3">
    <location>
        <begin position="426"/>
        <end position="572"/>
    </location>
</feature>
<evidence type="ECO:0000256" key="1">
    <source>
        <dbReference type="SAM" id="Phobius"/>
    </source>
</evidence>
<organism evidence="4 5">
    <name type="scientific">Catellatospora coxensis</name>
    <dbReference type="NCBI Taxonomy" id="310354"/>
    <lineage>
        <taxon>Bacteria</taxon>
        <taxon>Bacillati</taxon>
        <taxon>Actinomycetota</taxon>
        <taxon>Actinomycetes</taxon>
        <taxon>Micromonosporales</taxon>
        <taxon>Micromonosporaceae</taxon>
        <taxon>Catellatospora</taxon>
    </lineage>
</organism>
<feature type="transmembrane region" description="Helical" evidence="1">
    <location>
        <begin position="56"/>
        <end position="75"/>
    </location>
</feature>
<dbReference type="Gene3D" id="3.20.20.450">
    <property type="entry name" value="EAL domain"/>
    <property type="match status" value="1"/>
</dbReference>
<evidence type="ECO:0008006" key="6">
    <source>
        <dbReference type="Google" id="ProtNLM"/>
    </source>
</evidence>
<dbReference type="Gene3D" id="3.30.70.270">
    <property type="match status" value="1"/>
</dbReference>
<comment type="caution">
    <text evidence="4">The sequence shown here is derived from an EMBL/GenBank/DDBJ whole genome shotgun (WGS) entry which is preliminary data.</text>
</comment>
<dbReference type="SMART" id="SM00052">
    <property type="entry name" value="EAL"/>
    <property type="match status" value="1"/>
</dbReference>
<keyword evidence="1" id="KW-0472">Membrane</keyword>
<evidence type="ECO:0000313" key="5">
    <source>
        <dbReference type="Proteomes" id="UP000630887"/>
    </source>
</evidence>
<dbReference type="PANTHER" id="PTHR33121">
    <property type="entry name" value="CYCLIC DI-GMP PHOSPHODIESTERASE PDEF"/>
    <property type="match status" value="1"/>
</dbReference>
<dbReference type="Proteomes" id="UP000630887">
    <property type="component" value="Unassembled WGS sequence"/>
</dbReference>
<evidence type="ECO:0000313" key="4">
    <source>
        <dbReference type="EMBL" id="GIG04564.1"/>
    </source>
</evidence>
<dbReference type="SUPFAM" id="SSF141868">
    <property type="entry name" value="EAL domain-like"/>
    <property type="match status" value="1"/>
</dbReference>
<feature type="transmembrane region" description="Helical" evidence="1">
    <location>
        <begin position="87"/>
        <end position="112"/>
    </location>
</feature>
<evidence type="ECO:0000259" key="2">
    <source>
        <dbReference type="PROSITE" id="PS50883"/>
    </source>
</evidence>
<dbReference type="RefSeq" id="WP_239167161.1">
    <property type="nucleotide sequence ID" value="NZ_BAAALC010000006.1"/>
</dbReference>
<dbReference type="CDD" id="cd01948">
    <property type="entry name" value="EAL"/>
    <property type="match status" value="1"/>
</dbReference>
<feature type="transmembrane region" description="Helical" evidence="1">
    <location>
        <begin position="167"/>
        <end position="192"/>
    </location>
</feature>
<name>A0A8J3P5K1_9ACTN</name>
<dbReference type="InterPro" id="IPR035919">
    <property type="entry name" value="EAL_sf"/>
</dbReference>
<dbReference type="Pfam" id="PF00990">
    <property type="entry name" value="GGDEF"/>
    <property type="match status" value="1"/>
</dbReference>
<sequence length="851" mass="91315">MGRWLTRAADGLYRWSGAASLTSRVRIVITCLVVTAVLVAGVGAIIGVHEGDLGQFGLLIGLITLAHLFGLRMRVGSTTIDVDWGEAALIVGFVLVPVTWIPAAAGIGVLLAKPVVSLVSGNRTSPVETVRAAASLTLAAAVAALVVWAGGVPIAPGPGASGMSAQAAAVVVLAALVYLLSSAVLLAVHLAVRDGQNMIGVVWQALRGTPVMIVGNVALGLVAVRLWDSSWLWVLPPLLWLLHQLYVHRVHEDEERRTWRAFALASRSLHRLDELAVAQEGLQAARSLFPVRAVELTVLGSQTRYRSSLRTGEEILVEPASDTPPADAGRAPSVTRVLEVAGGRVGVLTLRLLRQRAWGPNDQHRLAVFGDALAAALHDAATHSALRELRERTMYESHHDPLTRLLNRDALMDRGDAVLRGLDARVPVALLLLDMDHFKEVNDTLGHLAGDELLQTAASRLSGDVGHGELLARLGGDEFALLVTDLPGLSADHDEVDRLSAANLVAQRRARMLTAALASPTDVAGVTLSAEVSVGVAVATAGEFDLTELLRRADVALYQAKESGSRVAAYDPHRDRTSTDRLALVAELRAALAADDQLHLVLQPAVELDTGAPSGVEALIRWHHPRRGLLLPKHFVRAVEASDLLGRFTRHVLDQALTLAAEWTRQGLDVPVAVNLSPRSLLDPQLPADVAELLRRHNMPASRLVLEITETVVLSPLPVTDQVLRELRGLGVRFAVDDFGTGFSSLTFLTRIAVDELKVDRTFVGRMAESRQAAAIVQAVVDLGRQLGLRVVAEGVETADQRIALRRLGCDAGQGFYFSHPLPADEITEALHTLTRAARPIRPLRTRPHTA</sequence>
<gene>
    <name evidence="4" type="ORF">Cco03nite_12640</name>
</gene>
<dbReference type="SMART" id="SM00267">
    <property type="entry name" value="GGDEF"/>
    <property type="match status" value="1"/>
</dbReference>
<feature type="transmembrane region" description="Helical" evidence="1">
    <location>
        <begin position="133"/>
        <end position="155"/>
    </location>
</feature>
<dbReference type="InterPro" id="IPR000160">
    <property type="entry name" value="GGDEF_dom"/>
</dbReference>
<dbReference type="PROSITE" id="PS50887">
    <property type="entry name" value="GGDEF"/>
    <property type="match status" value="1"/>
</dbReference>
<dbReference type="NCBIfam" id="TIGR00254">
    <property type="entry name" value="GGDEF"/>
    <property type="match status" value="1"/>
</dbReference>
<keyword evidence="5" id="KW-1185">Reference proteome</keyword>
<dbReference type="InterPro" id="IPR050706">
    <property type="entry name" value="Cyclic-di-GMP_PDE-like"/>
</dbReference>
<dbReference type="EMBL" id="BONI01000007">
    <property type="protein sequence ID" value="GIG04564.1"/>
    <property type="molecule type" value="Genomic_DNA"/>
</dbReference>
<feature type="transmembrane region" description="Helical" evidence="1">
    <location>
        <begin position="27"/>
        <end position="49"/>
    </location>
</feature>
<feature type="transmembrane region" description="Helical" evidence="1">
    <location>
        <begin position="204"/>
        <end position="224"/>
    </location>
</feature>
<keyword evidence="1" id="KW-0812">Transmembrane</keyword>
<dbReference type="PANTHER" id="PTHR33121:SF70">
    <property type="entry name" value="SIGNALING PROTEIN YKOW"/>
    <property type="match status" value="1"/>
</dbReference>
<reference evidence="4 5" key="1">
    <citation type="submission" date="2021-01" db="EMBL/GenBank/DDBJ databases">
        <title>Whole genome shotgun sequence of Catellatospora coxensis NBRC 107359.</title>
        <authorList>
            <person name="Komaki H."/>
            <person name="Tamura T."/>
        </authorList>
    </citation>
    <scope>NUCLEOTIDE SEQUENCE [LARGE SCALE GENOMIC DNA]</scope>
    <source>
        <strain evidence="4 5">NBRC 107359</strain>
    </source>
</reference>
<proteinExistence type="predicted"/>
<dbReference type="PROSITE" id="PS50883">
    <property type="entry name" value="EAL"/>
    <property type="match status" value="1"/>
</dbReference>
<dbReference type="AlphaFoldDB" id="A0A8J3P5K1"/>